<organism evidence="9 10">
    <name type="scientific">Emydomyces testavorans</name>
    <dbReference type="NCBI Taxonomy" id="2070801"/>
    <lineage>
        <taxon>Eukaryota</taxon>
        <taxon>Fungi</taxon>
        <taxon>Dikarya</taxon>
        <taxon>Ascomycota</taxon>
        <taxon>Pezizomycotina</taxon>
        <taxon>Eurotiomycetes</taxon>
        <taxon>Eurotiomycetidae</taxon>
        <taxon>Onygenales</taxon>
        <taxon>Nannizziopsiaceae</taxon>
        <taxon>Emydomyces</taxon>
    </lineage>
</organism>
<evidence type="ECO:0000256" key="1">
    <source>
        <dbReference type="ARBA" id="ARBA00004196"/>
    </source>
</evidence>
<evidence type="ECO:0000313" key="9">
    <source>
        <dbReference type="EMBL" id="WEW55789.1"/>
    </source>
</evidence>
<keyword evidence="10" id="KW-1185">Reference proteome</keyword>
<keyword evidence="6" id="KW-0049">Antioxidant</keyword>
<keyword evidence="9" id="KW-0560">Oxidoreductase</keyword>
<feature type="signal peptide" evidence="8">
    <location>
        <begin position="1"/>
        <end position="19"/>
    </location>
</feature>
<evidence type="ECO:0000256" key="5">
    <source>
        <dbReference type="ARBA" id="ARBA00022525"/>
    </source>
</evidence>
<evidence type="ECO:0000256" key="3">
    <source>
        <dbReference type="ARBA" id="ARBA00010457"/>
    </source>
</evidence>
<dbReference type="Gene3D" id="2.60.40.200">
    <property type="entry name" value="Superoxide dismutase, copper/zinc binding domain"/>
    <property type="match status" value="1"/>
</dbReference>
<sequence length="245" mass="25777">MYCKALLACSLLSAGYVAAQTTGKLGDAEVTTCNPSDTVYEATLLNKKNTNIRGTVLVTGASEGRGVIFNVDFTGFPEEGGPFIYHVHDQPVPEDGNCTKTLAHLDPYIRGEVPPCNSSKPETCQTGDLSGKYGSIQGVKGDAHYKQTYHDLYSSTKPGLGSFVGNRSIVVHYANKTRANCGNFVLKSANSGNKSPCRNGPCSTGTLGTGGMPRPTSPPIFEGDASKVSALSTAGILVAMIGFLW</sequence>
<dbReference type="EC" id="1.15.1.1" evidence="4"/>
<evidence type="ECO:0000256" key="7">
    <source>
        <dbReference type="ARBA" id="ARBA00049204"/>
    </source>
</evidence>
<keyword evidence="8" id="KW-0732">Signal</keyword>
<accession>A0AAF0DCX9</accession>
<dbReference type="EMBL" id="CP120627">
    <property type="protein sequence ID" value="WEW55789.1"/>
    <property type="molecule type" value="Genomic_DNA"/>
</dbReference>
<feature type="chain" id="PRO_5042024783" description="superoxide dismutase" evidence="8">
    <location>
        <begin position="20"/>
        <end position="245"/>
    </location>
</feature>
<dbReference type="Proteomes" id="UP001219355">
    <property type="component" value="Chromosome 1"/>
</dbReference>
<dbReference type="GO" id="GO:0005576">
    <property type="term" value="C:extracellular region"/>
    <property type="evidence" value="ECO:0007669"/>
    <property type="project" value="UniProtKB-SubCell"/>
</dbReference>
<proteinExistence type="inferred from homology"/>
<evidence type="ECO:0000256" key="4">
    <source>
        <dbReference type="ARBA" id="ARBA00012682"/>
    </source>
</evidence>
<dbReference type="AlphaFoldDB" id="A0AAF0DCX9"/>
<dbReference type="GO" id="GO:0046872">
    <property type="term" value="F:metal ion binding"/>
    <property type="evidence" value="ECO:0007669"/>
    <property type="project" value="InterPro"/>
</dbReference>
<evidence type="ECO:0000256" key="6">
    <source>
        <dbReference type="ARBA" id="ARBA00022862"/>
    </source>
</evidence>
<reference evidence="9" key="1">
    <citation type="submission" date="2023-03" db="EMBL/GenBank/DDBJ databases">
        <title>Emydomyces testavorans Genome Sequence.</title>
        <authorList>
            <person name="Hoyer L."/>
        </authorList>
    </citation>
    <scope>NUCLEOTIDE SEQUENCE</scope>
    <source>
        <strain evidence="9">16-2883</strain>
    </source>
</reference>
<gene>
    <name evidence="9" type="primary">SOD4</name>
    <name evidence="9" type="ORF">PRK78_001222</name>
</gene>
<comment type="catalytic activity">
    <reaction evidence="7">
        <text>2 superoxide + 2 H(+) = H2O2 + O2</text>
        <dbReference type="Rhea" id="RHEA:20696"/>
        <dbReference type="ChEBI" id="CHEBI:15378"/>
        <dbReference type="ChEBI" id="CHEBI:15379"/>
        <dbReference type="ChEBI" id="CHEBI:16240"/>
        <dbReference type="ChEBI" id="CHEBI:18421"/>
        <dbReference type="EC" id="1.15.1.1"/>
    </reaction>
</comment>
<evidence type="ECO:0000256" key="2">
    <source>
        <dbReference type="ARBA" id="ARBA00004613"/>
    </source>
</evidence>
<dbReference type="SUPFAM" id="SSF49329">
    <property type="entry name" value="Cu,Zn superoxide dismutase-like"/>
    <property type="match status" value="1"/>
</dbReference>
<dbReference type="FunFam" id="2.60.40.200:FF:000007">
    <property type="entry name" value="Cell surface Cu-only superoxide dismutase 5"/>
    <property type="match status" value="1"/>
</dbReference>
<evidence type="ECO:0000313" key="10">
    <source>
        <dbReference type="Proteomes" id="UP001219355"/>
    </source>
</evidence>
<comment type="similarity">
    <text evidence="3">Belongs to the Cu-Zn superoxide dismutase family.</text>
</comment>
<comment type="subcellular location">
    <subcellularLocation>
        <location evidence="1">Cell envelope</location>
    </subcellularLocation>
    <subcellularLocation>
        <location evidence="2">Secreted</location>
    </subcellularLocation>
</comment>
<keyword evidence="5" id="KW-0964">Secreted</keyword>
<name>A0AAF0DCX9_9EURO</name>
<dbReference type="GO" id="GO:0004784">
    <property type="term" value="F:superoxide dismutase activity"/>
    <property type="evidence" value="ECO:0007669"/>
    <property type="project" value="UniProtKB-EC"/>
</dbReference>
<protein>
    <recommendedName>
        <fullName evidence="4">superoxide dismutase</fullName>
        <ecNumber evidence="4">1.15.1.1</ecNumber>
    </recommendedName>
</protein>
<evidence type="ECO:0000256" key="8">
    <source>
        <dbReference type="SAM" id="SignalP"/>
    </source>
</evidence>
<dbReference type="InterPro" id="IPR036423">
    <property type="entry name" value="SOD-like_Cu/Zn_dom_sf"/>
</dbReference>